<reference evidence="2 3" key="1">
    <citation type="submission" date="2021-06" db="EMBL/GenBank/DDBJ databases">
        <title>Caerostris extrusa draft genome.</title>
        <authorList>
            <person name="Kono N."/>
            <person name="Arakawa K."/>
        </authorList>
    </citation>
    <scope>NUCLEOTIDE SEQUENCE [LARGE SCALE GENOMIC DNA]</scope>
</reference>
<protein>
    <submittedName>
        <fullName evidence="2">Uncharacterized protein</fullName>
    </submittedName>
</protein>
<proteinExistence type="predicted"/>
<evidence type="ECO:0000313" key="2">
    <source>
        <dbReference type="EMBL" id="GIX72898.1"/>
    </source>
</evidence>
<dbReference type="EMBL" id="BPLR01002356">
    <property type="protein sequence ID" value="GIX72898.1"/>
    <property type="molecule type" value="Genomic_DNA"/>
</dbReference>
<evidence type="ECO:0000313" key="3">
    <source>
        <dbReference type="Proteomes" id="UP001054945"/>
    </source>
</evidence>
<dbReference type="Proteomes" id="UP001054945">
    <property type="component" value="Unassembled WGS sequence"/>
</dbReference>
<organism evidence="2 3">
    <name type="scientific">Caerostris extrusa</name>
    <name type="common">Bark spider</name>
    <name type="synonym">Caerostris bankana</name>
    <dbReference type="NCBI Taxonomy" id="172846"/>
    <lineage>
        <taxon>Eukaryota</taxon>
        <taxon>Metazoa</taxon>
        <taxon>Ecdysozoa</taxon>
        <taxon>Arthropoda</taxon>
        <taxon>Chelicerata</taxon>
        <taxon>Arachnida</taxon>
        <taxon>Araneae</taxon>
        <taxon>Araneomorphae</taxon>
        <taxon>Entelegynae</taxon>
        <taxon>Araneoidea</taxon>
        <taxon>Araneidae</taxon>
        <taxon>Caerostris</taxon>
    </lineage>
</organism>
<name>A0AAV4MKJ3_CAEEX</name>
<dbReference type="AlphaFoldDB" id="A0AAV4MKJ3"/>
<accession>A0AAV4MKJ3</accession>
<feature type="region of interest" description="Disordered" evidence="1">
    <location>
        <begin position="91"/>
        <end position="117"/>
    </location>
</feature>
<keyword evidence="3" id="KW-1185">Reference proteome</keyword>
<comment type="caution">
    <text evidence="2">The sequence shown here is derived from an EMBL/GenBank/DDBJ whole genome shotgun (WGS) entry which is preliminary data.</text>
</comment>
<gene>
    <name evidence="2" type="ORF">CEXT_2241</name>
</gene>
<sequence length="117" mass="13230">MAISPAEKAESIADCWEKQFELNNMSDDISDNYQSIAGKGLEPFSTKVLLMSLIQKEFISIPVNPLKILPSDLENVLFAFFGNPTSARLTNQDERTVSSAQRKMMATQSERQRHRVH</sequence>
<evidence type="ECO:0000256" key="1">
    <source>
        <dbReference type="SAM" id="MobiDB-lite"/>
    </source>
</evidence>
<feature type="compositionally biased region" description="Polar residues" evidence="1">
    <location>
        <begin position="97"/>
        <end position="109"/>
    </location>
</feature>